<keyword evidence="14" id="KW-0829">Tyrosine-protein kinase</keyword>
<dbReference type="Pfam" id="PF13614">
    <property type="entry name" value="AAA_31"/>
    <property type="match status" value="1"/>
</dbReference>
<organism evidence="20 21">
    <name type="scientific">Candidatus Akkermansia intestinigallinarum</name>
    <dbReference type="NCBI Taxonomy" id="2838431"/>
    <lineage>
        <taxon>Bacteria</taxon>
        <taxon>Pseudomonadati</taxon>
        <taxon>Verrucomicrobiota</taxon>
        <taxon>Verrucomicrobiia</taxon>
        <taxon>Verrucomicrobiales</taxon>
        <taxon>Akkermansiaceae</taxon>
        <taxon>Akkermansia</taxon>
    </lineage>
</organism>
<evidence type="ECO:0000313" key="21">
    <source>
        <dbReference type="Proteomes" id="UP000823964"/>
    </source>
</evidence>
<evidence type="ECO:0000256" key="9">
    <source>
        <dbReference type="ARBA" id="ARBA00022741"/>
    </source>
</evidence>
<dbReference type="AlphaFoldDB" id="A0A9D2AH54"/>
<keyword evidence="8 17" id="KW-0812">Transmembrane</keyword>
<evidence type="ECO:0000256" key="5">
    <source>
        <dbReference type="ARBA" id="ARBA00022475"/>
    </source>
</evidence>
<dbReference type="InterPro" id="IPR003856">
    <property type="entry name" value="LPS_length_determ_N"/>
</dbReference>
<dbReference type="GO" id="GO:0005886">
    <property type="term" value="C:plasma membrane"/>
    <property type="evidence" value="ECO:0007669"/>
    <property type="project" value="UniProtKB-SubCell"/>
</dbReference>
<evidence type="ECO:0000256" key="16">
    <source>
        <dbReference type="SAM" id="MobiDB-lite"/>
    </source>
</evidence>
<evidence type="ECO:0000313" key="20">
    <source>
        <dbReference type="EMBL" id="HIX20015.1"/>
    </source>
</evidence>
<dbReference type="Gene3D" id="3.40.50.300">
    <property type="entry name" value="P-loop containing nucleotide triphosphate hydrolases"/>
    <property type="match status" value="1"/>
</dbReference>
<dbReference type="InterPro" id="IPR025669">
    <property type="entry name" value="AAA_dom"/>
</dbReference>
<proteinExistence type="inferred from homology"/>
<comment type="catalytic activity">
    <reaction evidence="15">
        <text>L-tyrosyl-[protein] + ATP = O-phospho-L-tyrosyl-[protein] + ADP + H(+)</text>
        <dbReference type="Rhea" id="RHEA:10596"/>
        <dbReference type="Rhea" id="RHEA-COMP:10136"/>
        <dbReference type="Rhea" id="RHEA-COMP:20101"/>
        <dbReference type="ChEBI" id="CHEBI:15378"/>
        <dbReference type="ChEBI" id="CHEBI:30616"/>
        <dbReference type="ChEBI" id="CHEBI:46858"/>
        <dbReference type="ChEBI" id="CHEBI:61978"/>
        <dbReference type="ChEBI" id="CHEBI:456216"/>
        <dbReference type="EC" id="2.7.10.2"/>
    </reaction>
</comment>
<dbReference type="Proteomes" id="UP000823964">
    <property type="component" value="Unassembled WGS sequence"/>
</dbReference>
<evidence type="ECO:0000256" key="7">
    <source>
        <dbReference type="ARBA" id="ARBA00022679"/>
    </source>
</evidence>
<name>A0A9D2AH54_9BACT</name>
<dbReference type="SUPFAM" id="SSF52540">
    <property type="entry name" value="P-loop containing nucleoside triphosphate hydrolases"/>
    <property type="match status" value="1"/>
</dbReference>
<evidence type="ECO:0000256" key="17">
    <source>
        <dbReference type="SAM" id="Phobius"/>
    </source>
</evidence>
<evidence type="ECO:0000256" key="15">
    <source>
        <dbReference type="ARBA" id="ARBA00051245"/>
    </source>
</evidence>
<protein>
    <recommendedName>
        <fullName evidence="4">non-specific protein-tyrosine kinase</fullName>
        <ecNumber evidence="4">2.7.10.2</ecNumber>
    </recommendedName>
</protein>
<dbReference type="EMBL" id="DXFQ01000095">
    <property type="protein sequence ID" value="HIX20015.1"/>
    <property type="molecule type" value="Genomic_DNA"/>
</dbReference>
<keyword evidence="11" id="KW-0067">ATP-binding</keyword>
<evidence type="ECO:0000259" key="19">
    <source>
        <dbReference type="Pfam" id="PF13614"/>
    </source>
</evidence>
<evidence type="ECO:0000256" key="3">
    <source>
        <dbReference type="ARBA" id="ARBA00008883"/>
    </source>
</evidence>
<reference evidence="20" key="2">
    <citation type="submission" date="2021-04" db="EMBL/GenBank/DDBJ databases">
        <authorList>
            <person name="Gilroy R."/>
        </authorList>
    </citation>
    <scope>NUCLEOTIDE SEQUENCE</scope>
    <source>
        <strain evidence="20">14975</strain>
    </source>
</reference>
<dbReference type="Pfam" id="PF02706">
    <property type="entry name" value="Wzz"/>
    <property type="match status" value="1"/>
</dbReference>
<reference evidence="20" key="1">
    <citation type="journal article" date="2021" name="PeerJ">
        <title>Extensive microbial diversity within the chicken gut microbiome revealed by metagenomics and culture.</title>
        <authorList>
            <person name="Gilroy R."/>
            <person name="Ravi A."/>
            <person name="Getino M."/>
            <person name="Pursley I."/>
            <person name="Horton D.L."/>
            <person name="Alikhan N.F."/>
            <person name="Baker D."/>
            <person name="Gharbi K."/>
            <person name="Hall N."/>
            <person name="Watson M."/>
            <person name="Adriaenssens E.M."/>
            <person name="Foster-Nyarko E."/>
            <person name="Jarju S."/>
            <person name="Secka A."/>
            <person name="Antonio M."/>
            <person name="Oren A."/>
            <person name="Chaudhuri R.R."/>
            <person name="La Ragione R."/>
            <person name="Hildebrand F."/>
            <person name="Pallen M.J."/>
        </authorList>
    </citation>
    <scope>NUCLEOTIDE SEQUENCE</scope>
    <source>
        <strain evidence="20">14975</strain>
    </source>
</reference>
<comment type="similarity">
    <text evidence="2">Belongs to the CpsD/CapB family.</text>
</comment>
<evidence type="ECO:0000256" key="13">
    <source>
        <dbReference type="ARBA" id="ARBA00023136"/>
    </source>
</evidence>
<dbReference type="InterPro" id="IPR005702">
    <property type="entry name" value="Wzc-like_C"/>
</dbReference>
<keyword evidence="12 17" id="KW-1133">Transmembrane helix</keyword>
<evidence type="ECO:0000259" key="18">
    <source>
        <dbReference type="Pfam" id="PF02706"/>
    </source>
</evidence>
<dbReference type="EC" id="2.7.10.2" evidence="4"/>
<evidence type="ECO:0000256" key="12">
    <source>
        <dbReference type="ARBA" id="ARBA00022989"/>
    </source>
</evidence>
<evidence type="ECO:0000256" key="14">
    <source>
        <dbReference type="ARBA" id="ARBA00023137"/>
    </source>
</evidence>
<dbReference type="GO" id="GO:0004715">
    <property type="term" value="F:non-membrane spanning protein tyrosine kinase activity"/>
    <property type="evidence" value="ECO:0007669"/>
    <property type="project" value="UniProtKB-EC"/>
</dbReference>
<feature type="transmembrane region" description="Helical" evidence="17">
    <location>
        <begin position="429"/>
        <end position="450"/>
    </location>
</feature>
<comment type="similarity">
    <text evidence="3">Belongs to the etk/wzc family.</text>
</comment>
<dbReference type="CDD" id="cd05387">
    <property type="entry name" value="BY-kinase"/>
    <property type="match status" value="1"/>
</dbReference>
<keyword evidence="7 20" id="KW-0808">Transferase</keyword>
<keyword evidence="6" id="KW-0997">Cell inner membrane</keyword>
<dbReference type="GO" id="GO:0005524">
    <property type="term" value="F:ATP binding"/>
    <property type="evidence" value="ECO:0007669"/>
    <property type="project" value="UniProtKB-KW"/>
</dbReference>
<evidence type="ECO:0000256" key="6">
    <source>
        <dbReference type="ARBA" id="ARBA00022519"/>
    </source>
</evidence>
<keyword evidence="5" id="KW-1003">Cell membrane</keyword>
<dbReference type="PANTHER" id="PTHR32309:SF13">
    <property type="entry name" value="FERRIC ENTEROBACTIN TRANSPORT PROTEIN FEPE"/>
    <property type="match status" value="1"/>
</dbReference>
<feature type="domain" description="Polysaccharide chain length determinant N-terminal" evidence="18">
    <location>
        <begin position="19"/>
        <end position="108"/>
    </location>
</feature>
<accession>A0A9D2AH54</accession>
<feature type="domain" description="AAA" evidence="19">
    <location>
        <begin position="510"/>
        <end position="663"/>
    </location>
</feature>
<gene>
    <name evidence="20" type="ORF">H9862_05360</name>
</gene>
<evidence type="ECO:0000256" key="2">
    <source>
        <dbReference type="ARBA" id="ARBA00007316"/>
    </source>
</evidence>
<evidence type="ECO:0000256" key="10">
    <source>
        <dbReference type="ARBA" id="ARBA00022777"/>
    </source>
</evidence>
<evidence type="ECO:0000256" key="1">
    <source>
        <dbReference type="ARBA" id="ARBA00004429"/>
    </source>
</evidence>
<dbReference type="InterPro" id="IPR027417">
    <property type="entry name" value="P-loop_NTPase"/>
</dbReference>
<evidence type="ECO:0000256" key="11">
    <source>
        <dbReference type="ARBA" id="ARBA00022840"/>
    </source>
</evidence>
<keyword evidence="10" id="KW-0418">Kinase</keyword>
<keyword evidence="13 17" id="KW-0472">Membrane</keyword>
<dbReference type="InterPro" id="IPR050445">
    <property type="entry name" value="Bact_polysacc_biosynth/exp"/>
</dbReference>
<feature type="region of interest" description="Disordered" evidence="16">
    <location>
        <begin position="700"/>
        <end position="740"/>
    </location>
</feature>
<dbReference type="NCBIfam" id="TIGR01007">
    <property type="entry name" value="eps_fam"/>
    <property type="match status" value="1"/>
</dbReference>
<comment type="subcellular location">
    <subcellularLocation>
        <location evidence="1">Cell inner membrane</location>
        <topology evidence="1">Multi-pass membrane protein</topology>
    </subcellularLocation>
</comment>
<evidence type="ECO:0000256" key="4">
    <source>
        <dbReference type="ARBA" id="ARBA00011903"/>
    </source>
</evidence>
<dbReference type="PANTHER" id="PTHR32309">
    <property type="entry name" value="TYROSINE-PROTEIN KINASE"/>
    <property type="match status" value="1"/>
</dbReference>
<keyword evidence="9" id="KW-0547">Nucleotide-binding</keyword>
<comment type="caution">
    <text evidence="20">The sequence shown here is derived from an EMBL/GenBank/DDBJ whole genome shotgun (WGS) entry which is preliminary data.</text>
</comment>
<feature type="compositionally biased region" description="Basic and acidic residues" evidence="16">
    <location>
        <begin position="731"/>
        <end position="740"/>
    </location>
</feature>
<sequence length="740" mass="82525">MADGSDAKGREGVLHAQDYLKVLTSRWKLIAAVFLLVLTASFVVTYIMTPEYTSVTNFSIKPPGEKIQRSSDRNVSTIRLAEQGDAAWTETQYEILTSELTLSKVVESLDLVTEWGVSELTAINMLRGMILVTPHTSTNLVSVEVTHSDAHMAQKICAAIPEAYRRWRDEKELKDLYDAVRVRENEYMKQEDVVQGEREALSAYLLEANFPSLDFLGTDGTSALMGTPEYQSYTKLVADREPLRSKISELTVHITKLRDLQGLELHEYVMHNILQTDETLASAKVRSLSEEYEKCLRDREEMLVYRGERHPDVITMDKRIESLAAKLDEELVAMRKALSLQLVVRQDELAALDKRITEAETDLTAKRAQVQKIHTQLNDLRASMELRDSMKADLAADRINVNMPRLSIEMVDKASLPLVPSKPNYKLNIILGAVIGLLAGIIAALVFNYFDTSVKTLEEAEQRLGLPVMAVIPRDAGILMLQDNEGPDAEAYRILRTNIELKKTVMNATTFAIVSSNAGEGKSTTVCNLAYVCAQAGYSTLMIDADMRRPRLHRYAEINGDYGLSDYLTEDLELKDVVLRTKVPNLFMLPAGSTPLDPSGLISSYRMDKLIAEARKRFDVVIFDSPPILGVSDASLLVNKADATLLVLQPKRMPLKALLRARSTVENAGGRLMGLVLNNVDISGDTQYQYYTTYYSYYRSDGESSSSKSKGKAVPVARRETPASEKSASASEDRSNGDLY</sequence>
<evidence type="ECO:0000256" key="8">
    <source>
        <dbReference type="ARBA" id="ARBA00022692"/>
    </source>
</evidence>
<feature type="transmembrane region" description="Helical" evidence="17">
    <location>
        <begin position="29"/>
        <end position="48"/>
    </location>
</feature>